<comment type="caution">
    <text evidence="2">The sequence shown here is derived from an EMBL/GenBank/DDBJ whole genome shotgun (WGS) entry which is preliminary data.</text>
</comment>
<organism evidence="2 3">
    <name type="scientific">Cannabis sativa</name>
    <name type="common">Hemp</name>
    <name type="synonym">Marijuana</name>
    <dbReference type="NCBI Taxonomy" id="3483"/>
    <lineage>
        <taxon>Eukaryota</taxon>
        <taxon>Viridiplantae</taxon>
        <taxon>Streptophyta</taxon>
        <taxon>Embryophyta</taxon>
        <taxon>Tracheophyta</taxon>
        <taxon>Spermatophyta</taxon>
        <taxon>Magnoliopsida</taxon>
        <taxon>eudicotyledons</taxon>
        <taxon>Gunneridae</taxon>
        <taxon>Pentapetalae</taxon>
        <taxon>rosids</taxon>
        <taxon>fabids</taxon>
        <taxon>Rosales</taxon>
        <taxon>Cannabaceae</taxon>
        <taxon>Cannabis</taxon>
    </lineage>
</organism>
<dbReference type="Proteomes" id="UP000525078">
    <property type="component" value="Unassembled WGS sequence"/>
</dbReference>
<proteinExistence type="predicted"/>
<feature type="region of interest" description="Disordered" evidence="1">
    <location>
        <begin position="159"/>
        <end position="180"/>
    </location>
</feature>
<protein>
    <submittedName>
        <fullName evidence="2">Uncharacterized protein</fullName>
    </submittedName>
</protein>
<dbReference type="AlphaFoldDB" id="A0A7J6GIK8"/>
<name>A0A7J6GIK8_CANSA</name>
<evidence type="ECO:0000313" key="2">
    <source>
        <dbReference type="EMBL" id="KAF4382678.1"/>
    </source>
</evidence>
<reference evidence="2 3" key="1">
    <citation type="journal article" date="2020" name="bioRxiv">
        <title>Sequence and annotation of 42 cannabis genomes reveals extensive copy number variation in cannabinoid synthesis and pathogen resistance genes.</title>
        <authorList>
            <person name="Mckernan K.J."/>
            <person name="Helbert Y."/>
            <person name="Kane L.T."/>
            <person name="Ebling H."/>
            <person name="Zhang L."/>
            <person name="Liu B."/>
            <person name="Eaton Z."/>
            <person name="Mclaughlin S."/>
            <person name="Kingan S."/>
            <person name="Baybayan P."/>
            <person name="Concepcion G."/>
            <person name="Jordan M."/>
            <person name="Riva A."/>
            <person name="Barbazuk W."/>
            <person name="Harkins T."/>
        </authorList>
    </citation>
    <scope>NUCLEOTIDE SEQUENCE [LARGE SCALE GENOMIC DNA]</scope>
    <source>
        <strain evidence="3">cv. Jamaican Lion 4</strain>
        <tissue evidence="2">Leaf</tissue>
    </source>
</reference>
<dbReference type="EMBL" id="JAATIP010000054">
    <property type="protein sequence ID" value="KAF4382678.1"/>
    <property type="molecule type" value="Genomic_DNA"/>
</dbReference>
<feature type="compositionally biased region" description="Low complexity" evidence="1">
    <location>
        <begin position="170"/>
        <end position="180"/>
    </location>
</feature>
<sequence>MFQVSFAKRALFESSNLLIPRPPEAFGVCIIGFYLRGQIDFAFQGQTIYLKITEGFCWKYAQKVKYKLFWDVHELSSKMEVDEDETTDDNLNSCNFQWNEQIDDIAMKSLVHEYGDTVVINDDVVPNLRKVGVGLPAEMFDDAWFKDCLTPDERPWVNYTGSESDRDDISSSSSDFNVKE</sequence>
<evidence type="ECO:0000256" key="1">
    <source>
        <dbReference type="SAM" id="MobiDB-lite"/>
    </source>
</evidence>
<accession>A0A7J6GIK8</accession>
<evidence type="ECO:0000313" key="3">
    <source>
        <dbReference type="Proteomes" id="UP000525078"/>
    </source>
</evidence>
<gene>
    <name evidence="2" type="ORF">F8388_015506</name>
</gene>